<dbReference type="GO" id="GO:0030313">
    <property type="term" value="C:cell envelope"/>
    <property type="evidence" value="ECO:0007669"/>
    <property type="project" value="TreeGrafter"/>
</dbReference>
<dbReference type="Gene3D" id="2.40.50.100">
    <property type="match status" value="1"/>
</dbReference>
<feature type="domain" description="CusB-like beta-barrel" evidence="4">
    <location>
        <begin position="230"/>
        <end position="300"/>
    </location>
</feature>
<comment type="caution">
    <text evidence="6">The sequence shown here is derived from an EMBL/GenBank/DDBJ whole genome shotgun (WGS) entry which is preliminary data.</text>
</comment>
<dbReference type="InterPro" id="IPR006143">
    <property type="entry name" value="RND_pump_MFP"/>
</dbReference>
<dbReference type="InterPro" id="IPR058792">
    <property type="entry name" value="Beta-barrel_RND_2"/>
</dbReference>
<sequence>MMSIAARRLARPAVLPAVLALALLAGCGREPALYADAAPTVEAGRIQFAADSRQLDVLRSEAVTTGASATLQLPGRVVWDETRSSALHTPLPGQVARIDAQPGQRVKAGQVIAWITSPEFGQAQAEGARGRAELQQARNELARARELHAAGVASGRELDEAEAAFAGSQAEHARAMAFAKAYGNGDRIDQRLPLRAPIDGVLVERRMSPGMAVSPDSEQPLAVVGDPDHLWLLLDVPESLAGRLAPGLQVSVPAADGSTLQATLQHVDDFVDSERRVVQARATLDNSGRRFKAGQYVRAGVALPAEGGVSLPDAAVLLINGQQAVFVDEGKGRYVRHDVHADELGDGRLWVREGLAAGTRVVVEGGLLLQQLVDSAPPAAVAAPTPAPAANAAGRATP</sequence>
<evidence type="ECO:0000256" key="3">
    <source>
        <dbReference type="SAM" id="MobiDB-lite"/>
    </source>
</evidence>
<feature type="region of interest" description="Disordered" evidence="3">
    <location>
        <begin position="379"/>
        <end position="398"/>
    </location>
</feature>
<dbReference type="PROSITE" id="PS51257">
    <property type="entry name" value="PROKAR_LIPOPROTEIN"/>
    <property type="match status" value="1"/>
</dbReference>
<comment type="similarity">
    <text evidence="1">Belongs to the membrane fusion protein (MFP) (TC 8.A.1) family.</text>
</comment>
<accession>A0A7V8JN05</accession>
<dbReference type="PANTHER" id="PTHR30097">
    <property type="entry name" value="CATION EFFLUX SYSTEM PROTEIN CUSB"/>
    <property type="match status" value="1"/>
</dbReference>
<gene>
    <name evidence="6" type="primary">czcB_1</name>
    <name evidence="6" type="ORF">GAK31_00204</name>
</gene>
<dbReference type="InterPro" id="IPR051909">
    <property type="entry name" value="MFP_Cation_Efflux"/>
</dbReference>
<proteinExistence type="inferred from homology"/>
<dbReference type="EMBL" id="WNDS01000001">
    <property type="protein sequence ID" value="KAF1016945.1"/>
    <property type="molecule type" value="Genomic_DNA"/>
</dbReference>
<feature type="domain" description="CzcB-like barrel-sandwich hybrid" evidence="5">
    <location>
        <begin position="88"/>
        <end position="218"/>
    </location>
</feature>
<evidence type="ECO:0000256" key="2">
    <source>
        <dbReference type="ARBA" id="ARBA00022448"/>
    </source>
</evidence>
<dbReference type="InterPro" id="IPR058647">
    <property type="entry name" value="BSH_CzcB-like"/>
</dbReference>
<dbReference type="NCBIfam" id="TIGR01730">
    <property type="entry name" value="RND_mfp"/>
    <property type="match status" value="1"/>
</dbReference>
<protein>
    <submittedName>
        <fullName evidence="6">Cobalt-zinc-cadmium resistance protein CzcB</fullName>
    </submittedName>
</protein>
<dbReference type="AlphaFoldDB" id="A0A7V8JN05"/>
<evidence type="ECO:0000259" key="5">
    <source>
        <dbReference type="Pfam" id="PF25973"/>
    </source>
</evidence>
<organism evidence="6 7">
    <name type="scientific">Stenotrophomonas maltophilia</name>
    <name type="common">Pseudomonas maltophilia</name>
    <name type="synonym">Xanthomonas maltophilia</name>
    <dbReference type="NCBI Taxonomy" id="40324"/>
    <lineage>
        <taxon>Bacteria</taxon>
        <taxon>Pseudomonadati</taxon>
        <taxon>Pseudomonadota</taxon>
        <taxon>Gammaproteobacteria</taxon>
        <taxon>Lysobacterales</taxon>
        <taxon>Lysobacteraceae</taxon>
        <taxon>Stenotrophomonas</taxon>
        <taxon>Stenotrophomonas maltophilia group</taxon>
    </lineage>
</organism>
<evidence type="ECO:0000313" key="6">
    <source>
        <dbReference type="EMBL" id="KAF1016945.1"/>
    </source>
</evidence>
<dbReference type="PANTHER" id="PTHR30097:SF4">
    <property type="entry name" value="SLR6042 PROTEIN"/>
    <property type="match status" value="1"/>
</dbReference>
<dbReference type="Pfam" id="PF25973">
    <property type="entry name" value="BSH_CzcB"/>
    <property type="match status" value="1"/>
</dbReference>
<reference evidence="7" key="1">
    <citation type="journal article" date="2020" name="MBio">
        <title>Horizontal gene transfer to a defensive symbiont with a reduced genome amongst a multipartite beetle microbiome.</title>
        <authorList>
            <person name="Waterworth S.C."/>
            <person name="Florez L.V."/>
            <person name="Rees E.R."/>
            <person name="Hertweck C."/>
            <person name="Kaltenpoth M."/>
            <person name="Kwan J.C."/>
        </authorList>
    </citation>
    <scope>NUCLEOTIDE SEQUENCE [LARGE SCALE GENOMIC DNA]</scope>
</reference>
<keyword evidence="2" id="KW-0813">Transport</keyword>
<dbReference type="Pfam" id="PF25954">
    <property type="entry name" value="Beta-barrel_RND_2"/>
    <property type="match status" value="1"/>
</dbReference>
<evidence type="ECO:0000259" key="4">
    <source>
        <dbReference type="Pfam" id="PF25954"/>
    </source>
</evidence>
<dbReference type="Proteomes" id="UP000487117">
    <property type="component" value="Unassembled WGS sequence"/>
</dbReference>
<dbReference type="GO" id="GO:0022857">
    <property type="term" value="F:transmembrane transporter activity"/>
    <property type="evidence" value="ECO:0007669"/>
    <property type="project" value="InterPro"/>
</dbReference>
<dbReference type="Gene3D" id="2.40.420.20">
    <property type="match status" value="1"/>
</dbReference>
<dbReference type="SUPFAM" id="SSF111369">
    <property type="entry name" value="HlyD-like secretion proteins"/>
    <property type="match status" value="1"/>
</dbReference>
<dbReference type="Gene3D" id="2.40.30.170">
    <property type="match status" value="1"/>
</dbReference>
<evidence type="ECO:0000313" key="7">
    <source>
        <dbReference type="Proteomes" id="UP000487117"/>
    </source>
</evidence>
<evidence type="ECO:0000256" key="1">
    <source>
        <dbReference type="ARBA" id="ARBA00009477"/>
    </source>
</evidence>
<dbReference type="Gene3D" id="1.10.287.470">
    <property type="entry name" value="Helix hairpin bin"/>
    <property type="match status" value="1"/>
</dbReference>
<dbReference type="GO" id="GO:0016020">
    <property type="term" value="C:membrane"/>
    <property type="evidence" value="ECO:0007669"/>
    <property type="project" value="InterPro"/>
</dbReference>
<name>A0A7V8JN05_STEMA</name>
<dbReference type="GO" id="GO:0060003">
    <property type="term" value="P:copper ion export"/>
    <property type="evidence" value="ECO:0007669"/>
    <property type="project" value="TreeGrafter"/>
</dbReference>
<dbReference type="GO" id="GO:0015679">
    <property type="term" value="P:plasma membrane copper ion transport"/>
    <property type="evidence" value="ECO:0007669"/>
    <property type="project" value="TreeGrafter"/>
</dbReference>